<dbReference type="EMBL" id="BAAAOS010000017">
    <property type="protein sequence ID" value="GAA1565697.1"/>
    <property type="molecule type" value="Genomic_DNA"/>
</dbReference>
<accession>A0ABN2CWF9</accession>
<dbReference type="Gene3D" id="1.20.120.450">
    <property type="entry name" value="dinb family like domain"/>
    <property type="match status" value="1"/>
</dbReference>
<gene>
    <name evidence="1" type="ORF">GCM10009789_19010</name>
</gene>
<sequence length="173" mass="19868">MSTPDPADFRQDPPQTGDERAMLRGFLAFQRGTLLWKAAELTGEQLAATKVEPSTMSLLGVLRHTAEVERYWYQICLDQRPIELELWTPADWDGDFNLADATRAEQDLAAFKATIQTSDEIVESYPLDHIFKRAGRDSEHSVRWLYLHMIEEYARHNGHADLLRERTDGMTGF</sequence>
<dbReference type="RefSeq" id="WP_344211971.1">
    <property type="nucleotide sequence ID" value="NZ_BAAAOS010000017.1"/>
</dbReference>
<dbReference type="Proteomes" id="UP001500393">
    <property type="component" value="Unassembled WGS sequence"/>
</dbReference>
<protein>
    <submittedName>
        <fullName evidence="1">DinB family protein</fullName>
    </submittedName>
</protein>
<comment type="caution">
    <text evidence="1">The sequence shown here is derived from an EMBL/GenBank/DDBJ whole genome shotgun (WGS) entry which is preliminary data.</text>
</comment>
<organism evidence="1 2">
    <name type="scientific">Kribbella sancticallisti</name>
    <dbReference type="NCBI Taxonomy" id="460087"/>
    <lineage>
        <taxon>Bacteria</taxon>
        <taxon>Bacillati</taxon>
        <taxon>Actinomycetota</taxon>
        <taxon>Actinomycetes</taxon>
        <taxon>Propionibacteriales</taxon>
        <taxon>Kribbellaceae</taxon>
        <taxon>Kribbella</taxon>
    </lineage>
</organism>
<dbReference type="SUPFAM" id="SSF109854">
    <property type="entry name" value="DinB/YfiT-like putative metalloenzymes"/>
    <property type="match status" value="1"/>
</dbReference>
<reference evidence="1 2" key="1">
    <citation type="journal article" date="2019" name="Int. J. Syst. Evol. Microbiol.">
        <title>The Global Catalogue of Microorganisms (GCM) 10K type strain sequencing project: providing services to taxonomists for standard genome sequencing and annotation.</title>
        <authorList>
            <consortium name="The Broad Institute Genomics Platform"/>
            <consortium name="The Broad Institute Genome Sequencing Center for Infectious Disease"/>
            <person name="Wu L."/>
            <person name="Ma J."/>
        </authorList>
    </citation>
    <scope>NUCLEOTIDE SEQUENCE [LARGE SCALE GENOMIC DNA]</scope>
    <source>
        <strain evidence="1 2">JCM 14969</strain>
    </source>
</reference>
<evidence type="ECO:0000313" key="1">
    <source>
        <dbReference type="EMBL" id="GAA1565697.1"/>
    </source>
</evidence>
<proteinExistence type="predicted"/>
<evidence type="ECO:0000313" key="2">
    <source>
        <dbReference type="Proteomes" id="UP001500393"/>
    </source>
</evidence>
<dbReference type="InterPro" id="IPR034660">
    <property type="entry name" value="DinB/YfiT-like"/>
</dbReference>
<keyword evidence="2" id="KW-1185">Reference proteome</keyword>
<dbReference type="Pfam" id="PF04978">
    <property type="entry name" value="MST"/>
    <property type="match status" value="1"/>
</dbReference>
<name>A0ABN2CWF9_9ACTN</name>
<dbReference type="InterPro" id="IPR007061">
    <property type="entry name" value="MST-like"/>
</dbReference>